<dbReference type="AlphaFoldDB" id="A0A7Y9DJI4"/>
<dbReference type="EMBL" id="JACCBB010000001">
    <property type="protein sequence ID" value="NYD21012.1"/>
    <property type="molecule type" value="Genomic_DNA"/>
</dbReference>
<evidence type="ECO:0000256" key="1">
    <source>
        <dbReference type="SAM" id="MobiDB-lite"/>
    </source>
</evidence>
<dbReference type="SUPFAM" id="SSF56059">
    <property type="entry name" value="Glutathione synthetase ATP-binding domain-like"/>
    <property type="match status" value="1"/>
</dbReference>
<gene>
    <name evidence="2" type="ORF">BJ968_000552</name>
</gene>
<evidence type="ECO:0000313" key="2">
    <source>
        <dbReference type="EMBL" id="NYD21012.1"/>
    </source>
</evidence>
<dbReference type="Pfam" id="PF14305">
    <property type="entry name" value="ATPgrasp_TupA"/>
    <property type="match status" value="1"/>
</dbReference>
<keyword evidence="3" id="KW-1185">Reference proteome</keyword>
<sequence length="330" mass="38061">MTTTAAPQQRFPSAATLYRRAVDALPLRVRHGAWYHYRNLRYRRDFGRWPSVHDPQYFTEKVLWRIAHDRRQLLAVTCDKARMKEWARQNAPAFVQIPRLRWQGRDLRELADVDLPEHWVLKPNHRSALVQFGSGAPDVDDLLSRTAGWLDPLQWVALGEWAYTLADASYLVEDRIGVPGDELTDFKFYVFEGDVALVHTDTNRFTHRGHRLYSPDWQWVGRAKGMPTGEDVPRPELLEEMLEAASAMGRGFDFIRVDLYQHDGQVWFGEITPYPGSGTISWQPDELDLRIGRRWRLPSFDETPVPPVDHGADRRVASPGAREAASRVPL</sequence>
<name>A0A7Y9DJI4_9ACTN</name>
<dbReference type="InterPro" id="IPR029465">
    <property type="entry name" value="ATPgrasp_TupA"/>
</dbReference>
<dbReference type="Proteomes" id="UP000521922">
    <property type="component" value="Unassembled WGS sequence"/>
</dbReference>
<protein>
    <recommendedName>
        <fullName evidence="4">Teichuronopeptide biosynthesis TupA-like protein</fullName>
    </recommendedName>
</protein>
<comment type="caution">
    <text evidence="2">The sequence shown here is derived from an EMBL/GenBank/DDBJ whole genome shotgun (WGS) entry which is preliminary data.</text>
</comment>
<evidence type="ECO:0008006" key="4">
    <source>
        <dbReference type="Google" id="ProtNLM"/>
    </source>
</evidence>
<proteinExistence type="predicted"/>
<organism evidence="2 3">
    <name type="scientific">Kineococcus aurantiacus</name>
    <dbReference type="NCBI Taxonomy" id="37633"/>
    <lineage>
        <taxon>Bacteria</taxon>
        <taxon>Bacillati</taxon>
        <taxon>Actinomycetota</taxon>
        <taxon>Actinomycetes</taxon>
        <taxon>Kineosporiales</taxon>
        <taxon>Kineosporiaceae</taxon>
        <taxon>Kineococcus</taxon>
    </lineage>
</organism>
<accession>A0A7Y9DJI4</accession>
<reference evidence="2 3" key="1">
    <citation type="submission" date="2020-07" db="EMBL/GenBank/DDBJ databases">
        <title>Sequencing the genomes of 1000 actinobacteria strains.</title>
        <authorList>
            <person name="Klenk H.-P."/>
        </authorList>
    </citation>
    <scope>NUCLEOTIDE SEQUENCE [LARGE SCALE GENOMIC DNA]</scope>
    <source>
        <strain evidence="2 3">DSM 7487</strain>
    </source>
</reference>
<evidence type="ECO:0000313" key="3">
    <source>
        <dbReference type="Proteomes" id="UP000521922"/>
    </source>
</evidence>
<feature type="region of interest" description="Disordered" evidence="1">
    <location>
        <begin position="302"/>
        <end position="330"/>
    </location>
</feature>
<dbReference type="RefSeq" id="WP_179749011.1">
    <property type="nucleotide sequence ID" value="NZ_BAAAGN010000038.1"/>
</dbReference>